<evidence type="ECO:0000313" key="3">
    <source>
        <dbReference type="Proteomes" id="UP000318141"/>
    </source>
</evidence>
<feature type="region of interest" description="Disordered" evidence="1">
    <location>
        <begin position="382"/>
        <end position="416"/>
    </location>
</feature>
<keyword evidence="3" id="KW-1185">Reference proteome</keyword>
<feature type="compositionally biased region" description="Polar residues" evidence="1">
    <location>
        <begin position="386"/>
        <end position="404"/>
    </location>
</feature>
<proteinExistence type="predicted"/>
<evidence type="ECO:0000256" key="1">
    <source>
        <dbReference type="SAM" id="MobiDB-lite"/>
    </source>
</evidence>
<dbReference type="Proteomes" id="UP000318141">
    <property type="component" value="Unassembled WGS sequence"/>
</dbReference>
<dbReference type="Pfam" id="PF08907">
    <property type="entry name" value="DUF1853"/>
    <property type="match status" value="1"/>
</dbReference>
<gene>
    <name evidence="2" type="ORF">L602_000600000800</name>
</gene>
<name>A0A562B446_9BURK</name>
<dbReference type="AlphaFoldDB" id="A0A562B446"/>
<protein>
    <recommendedName>
        <fullName evidence="4">DUF1853 family protein</fullName>
    </recommendedName>
</protein>
<dbReference type="OrthoDB" id="378654at2"/>
<comment type="caution">
    <text evidence="2">The sequence shown here is derived from an EMBL/GenBank/DDBJ whole genome shotgun (WGS) entry which is preliminary data.</text>
</comment>
<dbReference type="InterPro" id="IPR015003">
    <property type="entry name" value="DUF1853"/>
</dbReference>
<evidence type="ECO:0008006" key="4">
    <source>
        <dbReference type="Google" id="ProtNLM"/>
    </source>
</evidence>
<evidence type="ECO:0000313" key="2">
    <source>
        <dbReference type="EMBL" id="TWG79680.1"/>
    </source>
</evidence>
<sequence>MRERPADGIVPVAGAAGTPLWRDARDRRVRELAWCTLAPPLMQRLPVPGAGLAPNGIRLARLPAHALAAWQGWLAQADPAQLPPTIDELAAMPTADRPGGARAERSLRLGRHAERLLRFALERMQGIELVAANLPVRRQGPRGVQTLGELDFVWRDLERGELVHWEMAAKFYLLADSGRVAVTDPSAPFDAASALQAFVGPNLVDRLGDKLRHVMERQLPLSGSAEALALLGAPVSRSEIYLLGWLFYRDGVMPPDTAALGLAPDHLHGWWSTLDDWACRHAGDGGTGTTRWHRLPRARWLSPALVPEVETESWDALLGALTTRFAEPQHELSWRRESPVMVCEMEPAGSGWWRERSRGFVVPPGWEARARLRAGERAVSAHRTAESQIPQSLNDACPRQSSPASCAPARYSDAAE</sequence>
<reference evidence="2 3" key="1">
    <citation type="submission" date="2019-07" db="EMBL/GenBank/DDBJ databases">
        <title>Genome sequencing of lignin-degrading bacterial isolates.</title>
        <authorList>
            <person name="Gladden J."/>
        </authorList>
    </citation>
    <scope>NUCLEOTIDE SEQUENCE [LARGE SCALE GENOMIC DNA]</scope>
    <source>
        <strain evidence="2 3">J11</strain>
    </source>
</reference>
<organism evidence="2 3">
    <name type="scientific">Cupriavidus gilardii J11</name>
    <dbReference type="NCBI Taxonomy" id="936133"/>
    <lineage>
        <taxon>Bacteria</taxon>
        <taxon>Pseudomonadati</taxon>
        <taxon>Pseudomonadota</taxon>
        <taxon>Betaproteobacteria</taxon>
        <taxon>Burkholderiales</taxon>
        <taxon>Burkholderiaceae</taxon>
        <taxon>Cupriavidus</taxon>
    </lineage>
</organism>
<dbReference type="EMBL" id="VLJN01000056">
    <property type="protein sequence ID" value="TWG79680.1"/>
    <property type="molecule type" value="Genomic_DNA"/>
</dbReference>
<accession>A0A562B446</accession>